<sequence length="151" mass="16815">MMGTSGEGFNHILSTPSPFILYSIPFSISAIISVLLDKKTCVNSWDVFKLSTRMRLISYTRPKKRNKNARGPPTALRIMISSPSSAAGFFLDLPITAIRLCMVHPSLFLEQMSAANDPEEIPPGSFPVFICIELNRGQFRRNRVAAFLHKG</sequence>
<dbReference type="EMBL" id="BPLR01003817">
    <property type="protein sequence ID" value="GIX89027.1"/>
    <property type="molecule type" value="Genomic_DNA"/>
</dbReference>
<dbReference type="Proteomes" id="UP001054945">
    <property type="component" value="Unassembled WGS sequence"/>
</dbReference>
<evidence type="ECO:0000313" key="3">
    <source>
        <dbReference type="Proteomes" id="UP001054945"/>
    </source>
</evidence>
<gene>
    <name evidence="2" type="ORF">CEXT_375471</name>
</gene>
<evidence type="ECO:0000313" key="2">
    <source>
        <dbReference type="EMBL" id="GIX89027.1"/>
    </source>
</evidence>
<protein>
    <submittedName>
        <fullName evidence="2">Uncharacterized protein</fullName>
    </submittedName>
</protein>
<accession>A0AAV4NVV6</accession>
<comment type="caution">
    <text evidence="2">The sequence shown here is derived from an EMBL/GenBank/DDBJ whole genome shotgun (WGS) entry which is preliminary data.</text>
</comment>
<reference evidence="2 3" key="1">
    <citation type="submission" date="2021-06" db="EMBL/GenBank/DDBJ databases">
        <title>Caerostris extrusa draft genome.</title>
        <authorList>
            <person name="Kono N."/>
            <person name="Arakawa K."/>
        </authorList>
    </citation>
    <scope>NUCLEOTIDE SEQUENCE [LARGE SCALE GENOMIC DNA]</scope>
</reference>
<keyword evidence="1" id="KW-0472">Membrane</keyword>
<proteinExistence type="predicted"/>
<keyword evidence="3" id="KW-1185">Reference proteome</keyword>
<dbReference type="AlphaFoldDB" id="A0AAV4NVV6"/>
<keyword evidence="1" id="KW-1133">Transmembrane helix</keyword>
<keyword evidence="1" id="KW-0812">Transmembrane</keyword>
<name>A0AAV4NVV6_CAEEX</name>
<organism evidence="2 3">
    <name type="scientific">Caerostris extrusa</name>
    <name type="common">Bark spider</name>
    <name type="synonym">Caerostris bankana</name>
    <dbReference type="NCBI Taxonomy" id="172846"/>
    <lineage>
        <taxon>Eukaryota</taxon>
        <taxon>Metazoa</taxon>
        <taxon>Ecdysozoa</taxon>
        <taxon>Arthropoda</taxon>
        <taxon>Chelicerata</taxon>
        <taxon>Arachnida</taxon>
        <taxon>Araneae</taxon>
        <taxon>Araneomorphae</taxon>
        <taxon>Entelegynae</taxon>
        <taxon>Araneoidea</taxon>
        <taxon>Araneidae</taxon>
        <taxon>Caerostris</taxon>
    </lineage>
</organism>
<evidence type="ECO:0000256" key="1">
    <source>
        <dbReference type="SAM" id="Phobius"/>
    </source>
</evidence>
<feature type="transmembrane region" description="Helical" evidence="1">
    <location>
        <begin position="19"/>
        <end position="36"/>
    </location>
</feature>